<organism evidence="3 4">
    <name type="scientific">Tetraparma gracilis</name>
    <dbReference type="NCBI Taxonomy" id="2962635"/>
    <lineage>
        <taxon>Eukaryota</taxon>
        <taxon>Sar</taxon>
        <taxon>Stramenopiles</taxon>
        <taxon>Ochrophyta</taxon>
        <taxon>Bolidophyceae</taxon>
        <taxon>Parmales</taxon>
        <taxon>Triparmaceae</taxon>
        <taxon>Tetraparma</taxon>
    </lineage>
</organism>
<comment type="caution">
    <text evidence="3">The sequence shown here is derived from an EMBL/GenBank/DDBJ whole genome shotgun (WGS) entry which is preliminary data.</text>
</comment>
<protein>
    <recommendedName>
        <fullName evidence="2">CID domain-containing protein</fullName>
    </recommendedName>
</protein>
<feature type="region of interest" description="Disordered" evidence="1">
    <location>
        <begin position="135"/>
        <end position="163"/>
    </location>
</feature>
<dbReference type="InterPro" id="IPR006569">
    <property type="entry name" value="CID_dom"/>
</dbReference>
<name>A0ABQ6MUN2_9STRA</name>
<gene>
    <name evidence="3" type="ORF">TeGR_g593</name>
</gene>
<keyword evidence="4" id="KW-1185">Reference proteome</keyword>
<dbReference type="SMART" id="SM00582">
    <property type="entry name" value="RPR"/>
    <property type="match status" value="1"/>
</dbReference>
<reference evidence="3 4" key="1">
    <citation type="journal article" date="2023" name="Commun. Biol.">
        <title>Genome analysis of Parmales, the sister group of diatoms, reveals the evolutionary specialization of diatoms from phago-mixotrophs to photoautotrophs.</title>
        <authorList>
            <person name="Ban H."/>
            <person name="Sato S."/>
            <person name="Yoshikawa S."/>
            <person name="Yamada K."/>
            <person name="Nakamura Y."/>
            <person name="Ichinomiya M."/>
            <person name="Sato N."/>
            <person name="Blanc-Mathieu R."/>
            <person name="Endo H."/>
            <person name="Kuwata A."/>
            <person name="Ogata H."/>
        </authorList>
    </citation>
    <scope>NUCLEOTIDE SEQUENCE [LARGE SCALE GENOMIC DNA]</scope>
</reference>
<dbReference type="PROSITE" id="PS51391">
    <property type="entry name" value="CID"/>
    <property type="match status" value="1"/>
</dbReference>
<dbReference type="EMBL" id="BRYB01004531">
    <property type="protein sequence ID" value="GMI32769.1"/>
    <property type="molecule type" value="Genomic_DNA"/>
</dbReference>
<accession>A0ABQ6MUN2</accession>
<evidence type="ECO:0000313" key="4">
    <source>
        <dbReference type="Proteomes" id="UP001165060"/>
    </source>
</evidence>
<evidence type="ECO:0000313" key="3">
    <source>
        <dbReference type="EMBL" id="GMI32769.1"/>
    </source>
</evidence>
<evidence type="ECO:0000256" key="1">
    <source>
        <dbReference type="SAM" id="MobiDB-lite"/>
    </source>
</evidence>
<proteinExistence type="predicted"/>
<dbReference type="Gene3D" id="1.25.40.90">
    <property type="match status" value="1"/>
</dbReference>
<feature type="region of interest" description="Disordered" evidence="1">
    <location>
        <begin position="392"/>
        <end position="424"/>
    </location>
</feature>
<dbReference type="Pfam" id="PF04818">
    <property type="entry name" value="CID"/>
    <property type="match status" value="1"/>
</dbReference>
<feature type="domain" description="CID" evidence="2">
    <location>
        <begin position="1"/>
        <end position="137"/>
    </location>
</feature>
<sequence>MSFYSLLLPALGSLNMTPASIQGCGRLFQEALASDEAGEAVRAWAEACRGSPASALLLLYVANEAIQTTFRRDRTYAELFLPLLPPAMQVAVAESRRPGGKPALREKARNVAKTLGDRGIYPKAAVVRILSESDRDEPLEWPDEQPPLPLSEPVRSSPPANSSAASLKISPSLFAAASAPAAAASAAPASSRPKKRARANFDIDMAGAYAPPSLSSASSVAQAKAHPADKLARALGKHTQAEREYGAGLAKLAKVDPSFFAAPGTEPITLVGDDLAEAHRTVRQAIATVERLFEAARSYDEGLGAVPGLLEAAAAAVSEDIEADGREVERANKMIVELKAIRKAHGEQKQARYVRRAKASALAAQAEKERERLEEKRRNELALKEEMERVKAEAEAGGTGDLIWDNQARKMVPRSTGGEASWRR</sequence>
<dbReference type="InterPro" id="IPR008942">
    <property type="entry name" value="ENTH_VHS"/>
</dbReference>
<dbReference type="Proteomes" id="UP001165060">
    <property type="component" value="Unassembled WGS sequence"/>
</dbReference>
<evidence type="ECO:0000259" key="2">
    <source>
        <dbReference type="PROSITE" id="PS51391"/>
    </source>
</evidence>